<keyword evidence="7" id="KW-0326">Glycosidase</keyword>
<dbReference type="GO" id="GO:0005975">
    <property type="term" value="P:carbohydrate metabolic process"/>
    <property type="evidence" value="ECO:0007669"/>
    <property type="project" value="InterPro"/>
</dbReference>
<evidence type="ECO:0000256" key="4">
    <source>
        <dbReference type="ARBA" id="ARBA00022723"/>
    </source>
</evidence>
<accession>A0A556SSN9</accession>
<organism evidence="10 11">
    <name type="scientific">Gilliamella apicola</name>
    <dbReference type="NCBI Taxonomy" id="1196095"/>
    <lineage>
        <taxon>Bacteria</taxon>
        <taxon>Pseudomonadati</taxon>
        <taxon>Pseudomonadota</taxon>
        <taxon>Gammaproteobacteria</taxon>
        <taxon>Orbales</taxon>
        <taxon>Orbaceae</taxon>
        <taxon>Gilliamella</taxon>
    </lineage>
</organism>
<protein>
    <recommendedName>
        <fullName evidence="3">beta-galactosidase</fullName>
        <ecNumber evidence="3">3.2.1.23</ecNumber>
    </recommendedName>
</protein>
<dbReference type="GO" id="GO:0009341">
    <property type="term" value="C:beta-galactosidase complex"/>
    <property type="evidence" value="ECO:0007669"/>
    <property type="project" value="InterPro"/>
</dbReference>
<keyword evidence="4" id="KW-0479">Metal-binding</keyword>
<evidence type="ECO:0000256" key="1">
    <source>
        <dbReference type="ARBA" id="ARBA00001412"/>
    </source>
</evidence>
<feature type="domain" description="Glycoside hydrolase family 42 N-terminal" evidence="8">
    <location>
        <begin position="10"/>
        <end position="376"/>
    </location>
</feature>
<name>A0A556SSN9_9GAMM</name>
<dbReference type="GO" id="GO:0004565">
    <property type="term" value="F:beta-galactosidase activity"/>
    <property type="evidence" value="ECO:0007669"/>
    <property type="project" value="UniProtKB-EC"/>
</dbReference>
<dbReference type="CDD" id="cd03143">
    <property type="entry name" value="A4_beta-galactosidase_middle_domain"/>
    <property type="match status" value="1"/>
</dbReference>
<evidence type="ECO:0000313" key="11">
    <source>
        <dbReference type="Proteomes" id="UP000319483"/>
    </source>
</evidence>
<reference evidence="10 11" key="1">
    <citation type="submission" date="2019-07" db="EMBL/GenBank/DDBJ databases">
        <title>Gilliamella genomes.</title>
        <authorList>
            <person name="Zheng H."/>
        </authorList>
    </citation>
    <scope>NUCLEOTIDE SEQUENCE [LARGE SCALE GENOMIC DNA]</scope>
    <source>
        <strain evidence="10 11">W8127</strain>
    </source>
</reference>
<dbReference type="Proteomes" id="UP000319483">
    <property type="component" value="Unassembled WGS sequence"/>
</dbReference>
<dbReference type="PANTHER" id="PTHR36447:SF2">
    <property type="entry name" value="BETA-GALACTOSIDASE YESZ"/>
    <property type="match status" value="1"/>
</dbReference>
<dbReference type="Pfam" id="PF08532">
    <property type="entry name" value="Glyco_hydro_42M"/>
    <property type="match status" value="1"/>
</dbReference>
<gene>
    <name evidence="10" type="ORF">FPQ15_03970</name>
</gene>
<keyword evidence="5" id="KW-0378">Hydrolase</keyword>
<evidence type="ECO:0000313" key="10">
    <source>
        <dbReference type="EMBL" id="TSK04143.1"/>
    </source>
</evidence>
<dbReference type="InterPro" id="IPR013529">
    <property type="entry name" value="Glyco_hydro_42_N"/>
</dbReference>
<dbReference type="AlphaFoldDB" id="A0A556SSN9"/>
<sequence>MDKIYYGVAYYREYLPEERLDKDIKLMLDAGINYVRIAESTWSTFEKQEGVFDFSSILIVLDKMYQNNIDVIIGTPTYAIPAWLEKKYPEVMAITPNGRNKYGHRQKMDITHPAYLFYAERLIRKLMQAVANHPAVIGFQIDNETKYYDVCGDNIQIDFVKYLKEKFAGDLLKLNHEFGLDYWSNRIDAWEDFPSTVGTINASLGAEFQKFQRKLVKKFLQWQANIINEYKSEKQFLTHNFDFEWRTWSYGIQSEVNHFDTSEILDITGVDVYHPSQDQLTGIEIAFSGDVARSTKKKNYLVLETQAQAFKNWTPYPGQLRLQAYSHIASGASLIGYWHWHSIHNSFETYWKGILSHDLQPNPIYEEASIVGNELKILSKHLREIKKYNRVAIIVSNECLTAIDWHPWHGHQFNRDSLHQYNDIFRAYYDTLYKMNIEVDILSIDDDSIFNYDLLIIPLLYSVSDLKLEQLNNYVLNGGNVIYSFKSGFANENMKVRTVVQPGIISEACGISYQLFVEPNNVSLISDEIDLANCDCKINDWMELIEPDVNTKILAKYQHPYWGKYAAVTSNRYGRGSATYIGCNISTSVLQKIYEYIFNEEKLADLKCQDSFPLIIKNGINYKKEKIRFYFNYSSNPINVCFTEKSGLNLLTGSILKYNDKFVLKDWDLAIILLGTNHE</sequence>
<evidence type="ECO:0000256" key="2">
    <source>
        <dbReference type="ARBA" id="ARBA00005940"/>
    </source>
</evidence>
<dbReference type="SUPFAM" id="SSF51445">
    <property type="entry name" value="(Trans)glycosidases"/>
    <property type="match status" value="1"/>
</dbReference>
<dbReference type="GO" id="GO:0046872">
    <property type="term" value="F:metal ion binding"/>
    <property type="evidence" value="ECO:0007669"/>
    <property type="project" value="UniProtKB-KW"/>
</dbReference>
<feature type="domain" description="Beta-galactosidase trimerisation" evidence="9">
    <location>
        <begin position="391"/>
        <end position="603"/>
    </location>
</feature>
<dbReference type="Pfam" id="PF02449">
    <property type="entry name" value="Glyco_hydro_42"/>
    <property type="match status" value="1"/>
</dbReference>
<comment type="caution">
    <text evidence="10">The sequence shown here is derived from an EMBL/GenBank/DDBJ whole genome shotgun (WGS) entry which is preliminary data.</text>
</comment>
<evidence type="ECO:0000259" key="8">
    <source>
        <dbReference type="Pfam" id="PF02449"/>
    </source>
</evidence>
<keyword evidence="6" id="KW-0862">Zinc</keyword>
<dbReference type="PANTHER" id="PTHR36447">
    <property type="entry name" value="BETA-GALACTOSIDASE GANA"/>
    <property type="match status" value="1"/>
</dbReference>
<dbReference type="RefSeq" id="WP_144091559.1">
    <property type="nucleotide sequence ID" value="NZ_CAMLAP010000005.1"/>
</dbReference>
<evidence type="ECO:0000256" key="7">
    <source>
        <dbReference type="ARBA" id="ARBA00023295"/>
    </source>
</evidence>
<evidence type="ECO:0000259" key="9">
    <source>
        <dbReference type="Pfam" id="PF08532"/>
    </source>
</evidence>
<dbReference type="InterPro" id="IPR013738">
    <property type="entry name" value="Beta_galactosidase_Trimer"/>
</dbReference>
<dbReference type="Gene3D" id="3.20.20.80">
    <property type="entry name" value="Glycosidases"/>
    <property type="match status" value="1"/>
</dbReference>
<dbReference type="InterPro" id="IPR029062">
    <property type="entry name" value="Class_I_gatase-like"/>
</dbReference>
<dbReference type="Gene3D" id="3.40.50.880">
    <property type="match status" value="1"/>
</dbReference>
<dbReference type="SUPFAM" id="SSF52317">
    <property type="entry name" value="Class I glutamine amidotransferase-like"/>
    <property type="match status" value="1"/>
</dbReference>
<evidence type="ECO:0000256" key="5">
    <source>
        <dbReference type="ARBA" id="ARBA00022801"/>
    </source>
</evidence>
<dbReference type="EC" id="3.2.1.23" evidence="3"/>
<dbReference type="InterPro" id="IPR003476">
    <property type="entry name" value="Glyco_hydro_42"/>
</dbReference>
<proteinExistence type="inferred from homology"/>
<evidence type="ECO:0000256" key="3">
    <source>
        <dbReference type="ARBA" id="ARBA00012756"/>
    </source>
</evidence>
<dbReference type="EMBL" id="VMHM01000004">
    <property type="protein sequence ID" value="TSK04143.1"/>
    <property type="molecule type" value="Genomic_DNA"/>
</dbReference>
<comment type="similarity">
    <text evidence="2">Belongs to the glycosyl hydrolase 42 family.</text>
</comment>
<dbReference type="InterPro" id="IPR017853">
    <property type="entry name" value="GH"/>
</dbReference>
<evidence type="ECO:0000256" key="6">
    <source>
        <dbReference type="ARBA" id="ARBA00022833"/>
    </source>
</evidence>
<comment type="catalytic activity">
    <reaction evidence="1">
        <text>Hydrolysis of terminal non-reducing beta-D-galactose residues in beta-D-galactosides.</text>
        <dbReference type="EC" id="3.2.1.23"/>
    </reaction>
</comment>